<evidence type="ECO:0000256" key="6">
    <source>
        <dbReference type="ARBA" id="ARBA00023136"/>
    </source>
</evidence>
<dbReference type="PANTHER" id="PTHR11003">
    <property type="entry name" value="POTASSIUM CHANNEL, SUBFAMILY K"/>
    <property type="match status" value="1"/>
</dbReference>
<feature type="compositionally biased region" description="Gly residues" evidence="8">
    <location>
        <begin position="415"/>
        <end position="431"/>
    </location>
</feature>
<keyword evidence="4 9" id="KW-1133">Transmembrane helix</keyword>
<evidence type="ECO:0000256" key="9">
    <source>
        <dbReference type="SAM" id="Phobius"/>
    </source>
</evidence>
<dbReference type="InterPro" id="IPR013099">
    <property type="entry name" value="K_chnl_dom"/>
</dbReference>
<feature type="transmembrane region" description="Helical" evidence="9">
    <location>
        <begin position="242"/>
        <end position="263"/>
    </location>
</feature>
<keyword evidence="5" id="KW-0406">Ion transport</keyword>
<dbReference type="GO" id="GO:0022841">
    <property type="term" value="F:potassium ion leak channel activity"/>
    <property type="evidence" value="ECO:0007669"/>
    <property type="project" value="TreeGrafter"/>
</dbReference>
<evidence type="ECO:0000259" key="10">
    <source>
        <dbReference type="Pfam" id="PF07885"/>
    </source>
</evidence>
<feature type="domain" description="Potassium channel" evidence="10">
    <location>
        <begin position="190"/>
        <end position="260"/>
    </location>
</feature>
<dbReference type="GO" id="GO:0005886">
    <property type="term" value="C:plasma membrane"/>
    <property type="evidence" value="ECO:0007669"/>
    <property type="project" value="TreeGrafter"/>
</dbReference>
<evidence type="ECO:0000256" key="5">
    <source>
        <dbReference type="ARBA" id="ARBA00023065"/>
    </source>
</evidence>
<feature type="region of interest" description="Disordered" evidence="8">
    <location>
        <begin position="407"/>
        <end position="461"/>
    </location>
</feature>
<evidence type="ECO:0000256" key="1">
    <source>
        <dbReference type="ARBA" id="ARBA00004141"/>
    </source>
</evidence>
<comment type="subcellular location">
    <subcellularLocation>
        <location evidence="1">Membrane</location>
        <topology evidence="1">Multi-pass membrane protein</topology>
    </subcellularLocation>
</comment>
<dbReference type="AlphaFoldDB" id="A0A0G4HFT8"/>
<keyword evidence="6 9" id="KW-0472">Membrane</keyword>
<dbReference type="GO" id="GO:0030322">
    <property type="term" value="P:stabilization of membrane potential"/>
    <property type="evidence" value="ECO:0007669"/>
    <property type="project" value="TreeGrafter"/>
</dbReference>
<dbReference type="InterPro" id="IPR003280">
    <property type="entry name" value="2pore_dom_K_chnl"/>
</dbReference>
<dbReference type="Pfam" id="PF07885">
    <property type="entry name" value="Ion_trans_2"/>
    <property type="match status" value="2"/>
</dbReference>
<dbReference type="Gene3D" id="1.10.287.70">
    <property type="match status" value="2"/>
</dbReference>
<organism evidence="11">
    <name type="scientific">Chromera velia CCMP2878</name>
    <dbReference type="NCBI Taxonomy" id="1169474"/>
    <lineage>
        <taxon>Eukaryota</taxon>
        <taxon>Sar</taxon>
        <taxon>Alveolata</taxon>
        <taxon>Colpodellida</taxon>
        <taxon>Chromeraceae</taxon>
        <taxon>Chromera</taxon>
    </lineage>
</organism>
<keyword evidence="2" id="KW-0813">Transport</keyword>
<evidence type="ECO:0000313" key="11">
    <source>
        <dbReference type="EMBL" id="CEM42970.1"/>
    </source>
</evidence>
<evidence type="ECO:0000256" key="7">
    <source>
        <dbReference type="ARBA" id="ARBA00023303"/>
    </source>
</evidence>
<feature type="transmembrane region" description="Helical" evidence="9">
    <location>
        <begin position="184"/>
        <end position="205"/>
    </location>
</feature>
<evidence type="ECO:0000256" key="8">
    <source>
        <dbReference type="SAM" id="MobiDB-lite"/>
    </source>
</evidence>
<evidence type="ECO:0000256" key="2">
    <source>
        <dbReference type="ARBA" id="ARBA00022448"/>
    </source>
</evidence>
<dbReference type="PhylomeDB" id="A0A0G4HFT8"/>
<accession>A0A0G4HFT8</accession>
<reference evidence="11" key="1">
    <citation type="submission" date="2014-11" db="EMBL/GenBank/DDBJ databases">
        <authorList>
            <person name="Otto D Thomas"/>
            <person name="Naeem Raeece"/>
        </authorList>
    </citation>
    <scope>NUCLEOTIDE SEQUENCE</scope>
</reference>
<evidence type="ECO:0000256" key="3">
    <source>
        <dbReference type="ARBA" id="ARBA00022692"/>
    </source>
</evidence>
<keyword evidence="7" id="KW-0407">Ion channel</keyword>
<feature type="transmembrane region" description="Helical" evidence="9">
    <location>
        <begin position="86"/>
        <end position="107"/>
    </location>
</feature>
<feature type="compositionally biased region" description="Basic and acidic residues" evidence="8">
    <location>
        <begin position="354"/>
        <end position="380"/>
    </location>
</feature>
<feature type="region of interest" description="Disordered" evidence="8">
    <location>
        <begin position="353"/>
        <end position="394"/>
    </location>
</feature>
<protein>
    <recommendedName>
        <fullName evidence="10">Potassium channel domain-containing protein</fullName>
    </recommendedName>
</protein>
<keyword evidence="3 9" id="KW-0812">Transmembrane</keyword>
<dbReference type="PANTHER" id="PTHR11003:SF291">
    <property type="entry name" value="IP11374P"/>
    <property type="match status" value="1"/>
</dbReference>
<gene>
    <name evidence="11" type="ORF">Cvel_27175</name>
</gene>
<feature type="domain" description="Potassium channel" evidence="10">
    <location>
        <begin position="97"/>
        <end position="164"/>
    </location>
</feature>
<dbReference type="SUPFAM" id="SSF81324">
    <property type="entry name" value="Voltage-gated potassium channels"/>
    <property type="match status" value="2"/>
</dbReference>
<sequence length="461" mass="49757">MNKVMGYSALRHAGEAGVYSGIDGAAPTSPSYRKSWNRRAGESAAESVAAAAGDGASPSRVLLDHRDSDLSSALVLERIRDPKSAFMSWPIAFGAVCLHWMTGTVVLHALEGWTLPTAAYFASASMMTVGYGDPPPKLDSTRLFLSAYIWLSLTVIAFAISVFVGKAEGRVHEHVTALSSWLAVFWPILILLFVVVAGTIFYYFYEDWDMIEAIYFVTVTVSSTGFGDLLPSDDLSRGVTAVFVLVSVTATSNVIASLIDIHLDRLRRNAQNKFIDRGLTMRRLNSMISSDEGHVPSEADYLCYMLEKMCLVEPDHLHVMRERWSDYQERSVGRFQTLDSAFLNQEAQSLEEAIGDRDRDRAAGIRANRERGEGGGRDGEEGPGPRPISSPFFGERSAGEAVGLQVSRQNQEALAGGGVDDSAGAGAGTGLGVLERPYAGGSSNGNPMSHTDIGRGVTVEG</sequence>
<feature type="transmembrane region" description="Helical" evidence="9">
    <location>
        <begin position="143"/>
        <end position="164"/>
    </location>
</feature>
<dbReference type="EMBL" id="CDMZ01002578">
    <property type="protein sequence ID" value="CEM42970.1"/>
    <property type="molecule type" value="Genomic_DNA"/>
</dbReference>
<name>A0A0G4HFT8_9ALVE</name>
<proteinExistence type="predicted"/>
<evidence type="ECO:0000256" key="4">
    <source>
        <dbReference type="ARBA" id="ARBA00022989"/>
    </source>
</evidence>
<dbReference type="VEuPathDB" id="CryptoDB:Cvel_27175"/>
<dbReference type="GO" id="GO:0015271">
    <property type="term" value="F:outward rectifier potassium channel activity"/>
    <property type="evidence" value="ECO:0007669"/>
    <property type="project" value="TreeGrafter"/>
</dbReference>